<evidence type="ECO:0000313" key="2">
    <source>
        <dbReference type="Proteomes" id="UP000594638"/>
    </source>
</evidence>
<comment type="caution">
    <text evidence="1">The sequence shown here is derived from an EMBL/GenBank/DDBJ whole genome shotgun (WGS) entry which is preliminary data.</text>
</comment>
<reference evidence="1 2" key="1">
    <citation type="submission" date="2019-12" db="EMBL/GenBank/DDBJ databases">
        <authorList>
            <person name="Alioto T."/>
            <person name="Alioto T."/>
            <person name="Gomez Garrido J."/>
        </authorList>
    </citation>
    <scope>NUCLEOTIDE SEQUENCE [LARGE SCALE GENOMIC DNA]</scope>
</reference>
<organism evidence="1 2">
    <name type="scientific">Olea europaea subsp. europaea</name>
    <dbReference type="NCBI Taxonomy" id="158383"/>
    <lineage>
        <taxon>Eukaryota</taxon>
        <taxon>Viridiplantae</taxon>
        <taxon>Streptophyta</taxon>
        <taxon>Embryophyta</taxon>
        <taxon>Tracheophyta</taxon>
        <taxon>Spermatophyta</taxon>
        <taxon>Magnoliopsida</taxon>
        <taxon>eudicotyledons</taxon>
        <taxon>Gunneridae</taxon>
        <taxon>Pentapetalae</taxon>
        <taxon>asterids</taxon>
        <taxon>lamiids</taxon>
        <taxon>Lamiales</taxon>
        <taxon>Oleaceae</taxon>
        <taxon>Oleeae</taxon>
        <taxon>Olea</taxon>
    </lineage>
</organism>
<dbReference type="Proteomes" id="UP000594638">
    <property type="component" value="Unassembled WGS sequence"/>
</dbReference>
<name>A0A8S0V246_OLEEU</name>
<accession>A0A8S0V246</accession>
<evidence type="ECO:0000313" key="1">
    <source>
        <dbReference type="EMBL" id="CAA3024280.1"/>
    </source>
</evidence>
<protein>
    <submittedName>
        <fullName evidence="1">Uncharacterized protein</fullName>
    </submittedName>
</protein>
<dbReference type="EMBL" id="CACTIH010009106">
    <property type="protein sequence ID" value="CAA3024280.1"/>
    <property type="molecule type" value="Genomic_DNA"/>
</dbReference>
<proteinExistence type="predicted"/>
<dbReference type="AlphaFoldDB" id="A0A8S0V246"/>
<gene>
    <name evidence="1" type="ORF">OLEA9_A117095</name>
</gene>
<keyword evidence="2" id="KW-1185">Reference proteome</keyword>
<dbReference type="Gramene" id="OE9A117095T1">
    <property type="protein sequence ID" value="OE9A117095C1"/>
    <property type="gene ID" value="OE9A117095"/>
</dbReference>
<sequence length="63" mass="6145">MAIIVIGCDDDSFGGRSDDGYSDGRLGDVEITVFDRGGGYCGVTSNVGTGSGGHNLGGAGSDG</sequence>